<organism evidence="2 3">
    <name type="scientific">Aquirufa ecclesiirivi</name>
    <dbReference type="NCBI Taxonomy" id="2715124"/>
    <lineage>
        <taxon>Bacteria</taxon>
        <taxon>Pseudomonadati</taxon>
        <taxon>Bacteroidota</taxon>
        <taxon>Cytophagia</taxon>
        <taxon>Cytophagales</taxon>
        <taxon>Flectobacillaceae</taxon>
        <taxon>Aquirufa</taxon>
    </lineage>
</organism>
<evidence type="ECO:0000313" key="2">
    <source>
        <dbReference type="EMBL" id="MCZ2475788.1"/>
    </source>
</evidence>
<keyword evidence="3" id="KW-1185">Reference proteome</keyword>
<feature type="domain" description="NrtR DNA-binding winged helix" evidence="1">
    <location>
        <begin position="183"/>
        <end position="243"/>
    </location>
</feature>
<proteinExistence type="predicted"/>
<dbReference type="GO" id="GO:0016787">
    <property type="term" value="F:hydrolase activity"/>
    <property type="evidence" value="ECO:0007669"/>
    <property type="project" value="UniProtKB-KW"/>
</dbReference>
<dbReference type="InterPro" id="IPR036390">
    <property type="entry name" value="WH_DNA-bd_sf"/>
</dbReference>
<dbReference type="InterPro" id="IPR036388">
    <property type="entry name" value="WH-like_DNA-bd_sf"/>
</dbReference>
<dbReference type="EMBL" id="JAANOH010000004">
    <property type="protein sequence ID" value="MCZ2475788.1"/>
    <property type="molecule type" value="Genomic_DNA"/>
</dbReference>
<dbReference type="Gene3D" id="3.90.79.10">
    <property type="entry name" value="Nucleoside Triphosphate Pyrophosphohydrolase"/>
    <property type="match status" value="1"/>
</dbReference>
<comment type="caution">
    <text evidence="2">The sequence shown here is derived from an EMBL/GenBank/DDBJ whole genome shotgun (WGS) entry which is preliminary data.</text>
</comment>
<evidence type="ECO:0000313" key="3">
    <source>
        <dbReference type="Proteomes" id="UP001321186"/>
    </source>
</evidence>
<dbReference type="Proteomes" id="UP001321186">
    <property type="component" value="Unassembled WGS sequence"/>
</dbReference>
<name>A0ABT4JHN9_9BACT</name>
<dbReference type="SUPFAM" id="SSF55811">
    <property type="entry name" value="Nudix"/>
    <property type="match status" value="1"/>
</dbReference>
<reference evidence="2 3" key="1">
    <citation type="submission" date="2020-03" db="EMBL/GenBank/DDBJ databases">
        <authorList>
            <person name="Pitt A."/>
            <person name="Hahn M.W."/>
        </authorList>
    </citation>
    <scope>NUCLEOTIDE SEQUENCE [LARGE SCALE GENOMIC DNA]</scope>
    <source>
        <strain evidence="2 3">5A-MARBSE</strain>
    </source>
</reference>
<sequence length="246" mass="28676">MCQPMSESYKGLSTQNYIAQLSIDCVIFGYQNGTLKVLVPKLNFQGDFWGLPSGFIYQEEDVDQAAKRILEDRTQMKDIYLEQFHVFGNANRNNAEFMGSLLAQNPHLQGSQAEYDWFVRRFVSIGYYALVDIKKVKPQTTPIDEKMEWVDINQLPHLILDGKEIIAKALQVLRANFDDHLVGYNLLPKTFTMKELQNLYETIFDKPFRRNNFQKMMLSLNMLDRLEKQFTGAANKAPYLYKFKEI</sequence>
<dbReference type="Pfam" id="PF21906">
    <property type="entry name" value="WHD_NrtR"/>
    <property type="match status" value="1"/>
</dbReference>
<dbReference type="InterPro" id="IPR015797">
    <property type="entry name" value="NUDIX_hydrolase-like_dom_sf"/>
</dbReference>
<dbReference type="CDD" id="cd18873">
    <property type="entry name" value="NUDIX_NadM_like"/>
    <property type="match status" value="1"/>
</dbReference>
<dbReference type="InterPro" id="IPR054105">
    <property type="entry name" value="WHD_NrtR"/>
</dbReference>
<keyword evidence="2" id="KW-0378">Hydrolase</keyword>
<accession>A0ABT4JHN9</accession>
<evidence type="ECO:0000259" key="1">
    <source>
        <dbReference type="Pfam" id="PF21906"/>
    </source>
</evidence>
<protein>
    <submittedName>
        <fullName evidence="2">NUDIX hydrolase</fullName>
    </submittedName>
</protein>
<dbReference type="SUPFAM" id="SSF46785">
    <property type="entry name" value="Winged helix' DNA-binding domain"/>
    <property type="match status" value="1"/>
</dbReference>
<gene>
    <name evidence="2" type="ORF">G9H61_10040</name>
</gene>
<dbReference type="Gene3D" id="1.10.10.10">
    <property type="entry name" value="Winged helix-like DNA-binding domain superfamily/Winged helix DNA-binding domain"/>
    <property type="match status" value="1"/>
</dbReference>